<dbReference type="STRING" id="1855912.LuPra_02785"/>
<dbReference type="Gene3D" id="1.10.10.10">
    <property type="entry name" value="Winged helix-like DNA-binding domain superfamily/Winged helix DNA-binding domain"/>
    <property type="match status" value="1"/>
</dbReference>
<dbReference type="AlphaFoldDB" id="A0A143PMA1"/>
<dbReference type="InterPro" id="IPR016032">
    <property type="entry name" value="Sig_transdc_resp-reg_C-effctor"/>
</dbReference>
<keyword evidence="1 2" id="KW-0238">DNA-binding</keyword>
<organism evidence="4 5">
    <name type="scientific">Luteitalea pratensis</name>
    <dbReference type="NCBI Taxonomy" id="1855912"/>
    <lineage>
        <taxon>Bacteria</taxon>
        <taxon>Pseudomonadati</taxon>
        <taxon>Acidobacteriota</taxon>
        <taxon>Vicinamibacteria</taxon>
        <taxon>Vicinamibacterales</taxon>
        <taxon>Vicinamibacteraceae</taxon>
        <taxon>Luteitalea</taxon>
    </lineage>
</organism>
<gene>
    <name evidence="4" type="primary">cadC_11</name>
    <name evidence="4" type="ORF">LuPra_02785</name>
</gene>
<protein>
    <submittedName>
        <fullName evidence="4">Transcriptional activator CadC</fullName>
    </submittedName>
</protein>
<dbReference type="Gene3D" id="1.25.40.10">
    <property type="entry name" value="Tetratricopeptide repeat domain"/>
    <property type="match status" value="2"/>
</dbReference>
<feature type="domain" description="OmpR/PhoB-type" evidence="3">
    <location>
        <begin position="7"/>
        <end position="107"/>
    </location>
</feature>
<evidence type="ECO:0000313" key="4">
    <source>
        <dbReference type="EMBL" id="AMY09566.1"/>
    </source>
</evidence>
<evidence type="ECO:0000313" key="5">
    <source>
        <dbReference type="Proteomes" id="UP000076079"/>
    </source>
</evidence>
<dbReference type="InterPro" id="IPR001867">
    <property type="entry name" value="OmpR/PhoB-type_DNA-bd"/>
</dbReference>
<dbReference type="GO" id="GO:0003677">
    <property type="term" value="F:DNA binding"/>
    <property type="evidence" value="ECO:0007669"/>
    <property type="project" value="UniProtKB-UniRule"/>
</dbReference>
<dbReference type="PATRIC" id="fig|1813736.3.peg.2970"/>
<proteinExistence type="predicted"/>
<dbReference type="GO" id="GO:0000160">
    <property type="term" value="P:phosphorelay signal transduction system"/>
    <property type="evidence" value="ECO:0007669"/>
    <property type="project" value="InterPro"/>
</dbReference>
<dbReference type="Proteomes" id="UP000076079">
    <property type="component" value="Chromosome"/>
</dbReference>
<dbReference type="InterPro" id="IPR036388">
    <property type="entry name" value="WH-like_DNA-bd_sf"/>
</dbReference>
<dbReference type="OrthoDB" id="9811542at2"/>
<dbReference type="Pfam" id="PF00486">
    <property type="entry name" value="Trans_reg_C"/>
    <property type="match status" value="1"/>
</dbReference>
<dbReference type="PANTHER" id="PTHR47691">
    <property type="entry name" value="REGULATOR-RELATED"/>
    <property type="match status" value="1"/>
</dbReference>
<dbReference type="CDD" id="cd00383">
    <property type="entry name" value="trans_reg_C"/>
    <property type="match status" value="1"/>
</dbReference>
<dbReference type="PRINTS" id="PR00364">
    <property type="entry name" value="DISEASERSIST"/>
</dbReference>
<sequence length="856" mass="92727">MTAAAPASVFQFGEFELDPVAYELRRRGRRLRLARQPMDLLLLMVGRRNELVSRDDIAARLWPPDVFLDRDAGIHTAVLRIRQVLRDSHINPRFLENVSGKGYRFIAPVEIVPRALSVAPPESSGVPIDVPPARRHNLPDELTSFVGRQEAIAELRRLLGANRLVSLTGAGGVGKTRLALRIASDILHACHDGVWMVDLGPITAADLVPQTVASVLGVHESGQRGVRDALTASLRHRQLLIVLDTCEHVLDACADLVEALLRDAPGVRILATTREPLGVRGEAVFRVPSLTLPVGSAEIDGQAPESEAVQLFVERAMTLDATFNASEADAGAIGRICQRLDGMPLAIELAAARVTLLSPAQIETRLQDRFKLLTGGARTAVARQRTLEAAVEWSCQLLSDSERHLLGRLSVFPASWTIEAAESICSGDGLDPCDVLELSSRLVAKSLVGLQRDQEGVARFRLLETVRQYARERVVPPDAGERLRTRHAGFFANQFRDALSVLRGAGQLPYLAQLQAEQENVRTALEWALASSALAAQGVALTGSLFWFWTKRGLFEEGKQWLERALTLEPTGLTRARVLIGLAHMHYFQGRHVAAAEAASEAHALGETLHHGWTVSFALFMLALTSFELGQCECAAATAMAARAAADAGGDPIQHGGPLMILANVALRAGDRDRAQAYYEESIDVHRREGDIWGLCILLSIAAGLHILQRDMDRARVYATEAMTLSEAMEDRRGLAWGLAVCAGLMADEGHAELAAQLWGASDGLMEAVGGALAPTISWIRDKYVDLVCQALGDAGFARASGVGRAMSAAQALELVRQHVLRSGADPSTPHILTSRHALSRIGRLVVGNEPARMPH</sequence>
<dbReference type="PANTHER" id="PTHR47691:SF3">
    <property type="entry name" value="HTH-TYPE TRANSCRIPTIONAL REGULATOR RV0890C-RELATED"/>
    <property type="match status" value="1"/>
</dbReference>
<dbReference type="SUPFAM" id="SSF46894">
    <property type="entry name" value="C-terminal effector domain of the bipartite response regulators"/>
    <property type="match status" value="1"/>
</dbReference>
<keyword evidence="5" id="KW-1185">Reference proteome</keyword>
<dbReference type="EMBL" id="CP015136">
    <property type="protein sequence ID" value="AMY09566.1"/>
    <property type="molecule type" value="Genomic_DNA"/>
</dbReference>
<evidence type="ECO:0000256" key="1">
    <source>
        <dbReference type="ARBA" id="ARBA00023125"/>
    </source>
</evidence>
<accession>A0A143PMA1</accession>
<reference evidence="4 5" key="1">
    <citation type="journal article" date="2016" name="Genome Announc.">
        <title>First Complete Genome Sequence of a Subdivision 6 Acidobacterium Strain.</title>
        <authorList>
            <person name="Huang S."/>
            <person name="Vieira S."/>
            <person name="Bunk B."/>
            <person name="Riedel T."/>
            <person name="Sproer C."/>
            <person name="Overmann J."/>
        </authorList>
    </citation>
    <scope>NUCLEOTIDE SEQUENCE [LARGE SCALE GENOMIC DNA]</scope>
    <source>
        <strain evidence="5">DSM 100886 HEG_-6_39</strain>
    </source>
</reference>
<evidence type="ECO:0000256" key="2">
    <source>
        <dbReference type="PROSITE-ProRule" id="PRU01091"/>
    </source>
</evidence>
<dbReference type="InterPro" id="IPR027417">
    <property type="entry name" value="P-loop_NTPase"/>
</dbReference>
<dbReference type="Pfam" id="PF00931">
    <property type="entry name" value="NB-ARC"/>
    <property type="match status" value="1"/>
</dbReference>
<dbReference type="InterPro" id="IPR002182">
    <property type="entry name" value="NB-ARC"/>
</dbReference>
<name>A0A143PMA1_LUTPR</name>
<dbReference type="GO" id="GO:0043531">
    <property type="term" value="F:ADP binding"/>
    <property type="evidence" value="ECO:0007669"/>
    <property type="project" value="InterPro"/>
</dbReference>
<dbReference type="InterPro" id="IPR058852">
    <property type="entry name" value="HTH_77"/>
</dbReference>
<evidence type="ECO:0000259" key="3">
    <source>
        <dbReference type="PROSITE" id="PS51755"/>
    </source>
</evidence>
<dbReference type="PROSITE" id="PS51755">
    <property type="entry name" value="OMPR_PHOB"/>
    <property type="match status" value="1"/>
</dbReference>
<dbReference type="GO" id="GO:0006355">
    <property type="term" value="P:regulation of DNA-templated transcription"/>
    <property type="evidence" value="ECO:0007669"/>
    <property type="project" value="InterPro"/>
</dbReference>
<dbReference type="Pfam" id="PF25872">
    <property type="entry name" value="HTH_77"/>
    <property type="match status" value="1"/>
</dbReference>
<dbReference type="KEGG" id="abac:LuPra_02785"/>
<dbReference type="SMART" id="SM00862">
    <property type="entry name" value="Trans_reg_C"/>
    <property type="match status" value="1"/>
</dbReference>
<dbReference type="SUPFAM" id="SSF52540">
    <property type="entry name" value="P-loop containing nucleoside triphosphate hydrolases"/>
    <property type="match status" value="1"/>
</dbReference>
<reference evidence="5" key="2">
    <citation type="submission" date="2016-04" db="EMBL/GenBank/DDBJ databases">
        <title>First Complete Genome Sequence of a Subdivision 6 Acidobacterium.</title>
        <authorList>
            <person name="Huang S."/>
            <person name="Vieira S."/>
            <person name="Bunk B."/>
            <person name="Riedel T."/>
            <person name="Sproeer C."/>
            <person name="Overmann J."/>
        </authorList>
    </citation>
    <scope>NUCLEOTIDE SEQUENCE [LARGE SCALE GENOMIC DNA]</scope>
    <source>
        <strain evidence="5">DSM 100886 HEG_-6_39</strain>
    </source>
</reference>
<dbReference type="InterPro" id="IPR011990">
    <property type="entry name" value="TPR-like_helical_dom_sf"/>
</dbReference>
<feature type="DNA-binding region" description="OmpR/PhoB-type" evidence="2">
    <location>
        <begin position="7"/>
        <end position="107"/>
    </location>
</feature>
<dbReference type="Gene3D" id="3.40.50.300">
    <property type="entry name" value="P-loop containing nucleotide triphosphate hydrolases"/>
    <property type="match status" value="1"/>
</dbReference>
<dbReference type="SUPFAM" id="SSF48452">
    <property type="entry name" value="TPR-like"/>
    <property type="match status" value="1"/>
</dbReference>
<dbReference type="RefSeq" id="WP_110171306.1">
    <property type="nucleotide sequence ID" value="NZ_CP015136.1"/>
</dbReference>